<evidence type="ECO:0000313" key="6">
    <source>
        <dbReference type="EMBL" id="SMG53492.1"/>
    </source>
</evidence>
<evidence type="ECO:0000256" key="5">
    <source>
        <dbReference type="PIRSR" id="PIRSR605493-1"/>
    </source>
</evidence>
<keyword evidence="5" id="KW-0479">Metal-binding</keyword>
<keyword evidence="5" id="KW-0460">Magnesium</keyword>
<evidence type="ECO:0000313" key="7">
    <source>
        <dbReference type="Proteomes" id="UP000193228"/>
    </source>
</evidence>
<evidence type="ECO:0000256" key="1">
    <source>
        <dbReference type="ARBA" id="ARBA00001968"/>
    </source>
</evidence>
<feature type="binding site" evidence="5">
    <location>
        <position position="120"/>
    </location>
    <ligand>
        <name>Mg(2+)</name>
        <dbReference type="ChEBI" id="CHEBI:18420"/>
    </ligand>
</feature>
<dbReference type="GO" id="GO:0046872">
    <property type="term" value="F:metal ion binding"/>
    <property type="evidence" value="ECO:0007669"/>
    <property type="project" value="UniProtKB-KW"/>
</dbReference>
<dbReference type="NCBIfam" id="NF004850">
    <property type="entry name" value="PRK06201.1"/>
    <property type="match status" value="1"/>
</dbReference>
<gene>
    <name evidence="6" type="ORF">SAMN06265784_106167</name>
</gene>
<dbReference type="Pfam" id="PF03737">
    <property type="entry name" value="RraA-like"/>
    <property type="match status" value="1"/>
</dbReference>
<dbReference type="Proteomes" id="UP000193228">
    <property type="component" value="Unassembled WGS sequence"/>
</dbReference>
<dbReference type="EMBL" id="FXAT01000006">
    <property type="protein sequence ID" value="SMG53492.1"/>
    <property type="molecule type" value="Genomic_DNA"/>
</dbReference>
<accession>A0A1X7LJR3</accession>
<proteinExistence type="predicted"/>
<sequence>MQIGFRILDRKRAVSAEVAKRFANVPVACVSDVMSRMTAGGPTLRPMHAGGVLSGPAFTVKTRPGDNLMVHKALTLAQPGDVIVVDAGGDLTNAIIGELMLSYAMKRGFAGMVINGAIRDSDWISKHDMPVYAAGVTHRGPYKDGPGEINVTVAFGGMVVEPGDLIVGDADGFVCVPYDDVETVYAMAAKKSAGEARILENTLSGKFDDKSWIDESLRRLGCEGL</sequence>
<evidence type="ECO:0000256" key="4">
    <source>
        <dbReference type="ARBA" id="ARBA00030169"/>
    </source>
</evidence>
<dbReference type="Gene3D" id="3.50.30.40">
    <property type="entry name" value="Ribonuclease E inhibitor RraA/RraA-like"/>
    <property type="match status" value="1"/>
</dbReference>
<organism evidence="6 7">
    <name type="scientific">Paraburkholderia susongensis</name>
    <dbReference type="NCBI Taxonomy" id="1515439"/>
    <lineage>
        <taxon>Bacteria</taxon>
        <taxon>Pseudomonadati</taxon>
        <taxon>Pseudomonadota</taxon>
        <taxon>Betaproteobacteria</taxon>
        <taxon>Burkholderiales</taxon>
        <taxon>Burkholderiaceae</taxon>
        <taxon>Paraburkholderia</taxon>
    </lineage>
</organism>
<dbReference type="RefSeq" id="WP_085486083.1">
    <property type="nucleotide sequence ID" value="NZ_FXAT01000006.1"/>
</dbReference>
<comment type="cofactor">
    <cofactor evidence="1">
        <name>a divalent metal cation</name>
        <dbReference type="ChEBI" id="CHEBI:60240"/>
    </cofactor>
</comment>
<keyword evidence="7" id="KW-1185">Reference proteome</keyword>
<dbReference type="STRING" id="1515439.SAMN06265784_106167"/>
<protein>
    <recommendedName>
        <fullName evidence="2">Putative 4-hydroxy-4-methyl-2-oxoglutarate aldolase</fullName>
    </recommendedName>
    <alternativeName>
        <fullName evidence="3">Regulator of ribonuclease activity homolog</fullName>
    </alternativeName>
    <alternativeName>
        <fullName evidence="4">RraA-like protein</fullName>
    </alternativeName>
</protein>
<feature type="binding site" evidence="5">
    <location>
        <position position="119"/>
    </location>
    <ligand>
        <name>substrate</name>
    </ligand>
</feature>
<name>A0A1X7LJR3_9BURK</name>
<dbReference type="InterPro" id="IPR005493">
    <property type="entry name" value="RraA/RraA-like"/>
</dbReference>
<dbReference type="AlphaFoldDB" id="A0A1X7LJR3"/>
<feature type="binding site" evidence="5">
    <location>
        <begin position="97"/>
        <end position="100"/>
    </location>
    <ligand>
        <name>substrate</name>
    </ligand>
</feature>
<evidence type="ECO:0000256" key="3">
    <source>
        <dbReference type="ARBA" id="ARBA00029596"/>
    </source>
</evidence>
<evidence type="ECO:0000256" key="2">
    <source>
        <dbReference type="ARBA" id="ARBA00016549"/>
    </source>
</evidence>
<dbReference type="SUPFAM" id="SSF89562">
    <property type="entry name" value="RraA-like"/>
    <property type="match status" value="1"/>
</dbReference>
<dbReference type="CDD" id="cd16841">
    <property type="entry name" value="RraA_family"/>
    <property type="match status" value="1"/>
</dbReference>
<reference evidence="7" key="1">
    <citation type="submission" date="2017-04" db="EMBL/GenBank/DDBJ databases">
        <authorList>
            <person name="Varghese N."/>
            <person name="Submissions S."/>
        </authorList>
    </citation>
    <scope>NUCLEOTIDE SEQUENCE [LARGE SCALE GENOMIC DNA]</scope>
    <source>
        <strain evidence="7">LMG 29540</strain>
    </source>
</reference>
<dbReference type="PANTHER" id="PTHR33254:SF4">
    <property type="entry name" value="4-HYDROXY-4-METHYL-2-OXOGLUTARATE ALDOLASE 3-RELATED"/>
    <property type="match status" value="1"/>
</dbReference>
<comment type="cofactor">
    <cofactor evidence="5">
        <name>Mg(2+)</name>
        <dbReference type="ChEBI" id="CHEBI:18420"/>
    </cofactor>
</comment>
<dbReference type="OrthoDB" id="8717144at2"/>
<dbReference type="InterPro" id="IPR036704">
    <property type="entry name" value="RraA/RraA-like_sf"/>
</dbReference>
<dbReference type="PANTHER" id="PTHR33254">
    <property type="entry name" value="4-HYDROXY-4-METHYL-2-OXOGLUTARATE ALDOLASE 3-RELATED"/>
    <property type="match status" value="1"/>
</dbReference>